<dbReference type="EMBL" id="BAABBV010000001">
    <property type="protein sequence ID" value="GAA4159894.1"/>
    <property type="molecule type" value="Genomic_DNA"/>
</dbReference>
<protein>
    <submittedName>
        <fullName evidence="2">ROK family protein</fullName>
    </submittedName>
</protein>
<gene>
    <name evidence="2" type="ORF">GCM10022286_15080</name>
</gene>
<dbReference type="InterPro" id="IPR043129">
    <property type="entry name" value="ATPase_NBD"/>
</dbReference>
<comment type="similarity">
    <text evidence="1">Belongs to the ROK (NagC/XylR) family.</text>
</comment>
<dbReference type="Proteomes" id="UP001415169">
    <property type="component" value="Unassembled WGS sequence"/>
</dbReference>
<reference evidence="2" key="1">
    <citation type="journal article" date="2014" name="Int. J. Syst. Evol. Microbiol.">
        <title>Complete genome of a new Firmicutes species belonging to the dominant human colonic microbiota ('Ruminococcus bicirculans') reveals two chromosomes and a selective capacity to utilize plant glucans.</title>
        <authorList>
            <consortium name="NISC Comparative Sequencing Program"/>
            <person name="Wegmann U."/>
            <person name="Louis P."/>
            <person name="Goesmann A."/>
            <person name="Henrissat B."/>
            <person name="Duncan S.H."/>
            <person name="Flint H.J."/>
        </authorList>
    </citation>
    <scope>NUCLEOTIDE SEQUENCE</scope>
    <source>
        <strain evidence="2">JCM 17590</strain>
    </source>
</reference>
<dbReference type="Gene3D" id="3.30.420.40">
    <property type="match status" value="2"/>
</dbReference>
<dbReference type="PANTHER" id="PTHR18964:SF149">
    <property type="entry name" value="BIFUNCTIONAL UDP-N-ACETYLGLUCOSAMINE 2-EPIMERASE_N-ACETYLMANNOSAMINE KINASE"/>
    <property type="match status" value="1"/>
</dbReference>
<sequence length="308" mass="31189">MRLGLDIGGTKVDAVALGDDLEVLGRARVASGFGPEQVVANAEAAARQAAEVAAAAGATPLESVGIGIPGIVDAEAGVVRHAVNLGLEQLELARHLEQRLGAPVRVENDVNAASLGAYHLLGLDGSMAYLNLGTGVAAGFVNDGAVWRGARGTAGEIGHIPVDPTGVICGCGQVGCLETVAGGGWVARKWGGDAALPLVDLFDSADAGDERALALRAELFEGAAAGVRILILTADVETVVIGGGVANLGARLIDAVRDRLDELARVSPFLSSLELSARVRLVPLDRPVAAIGAALAGTVPETEASWRS</sequence>
<evidence type="ECO:0000313" key="3">
    <source>
        <dbReference type="Proteomes" id="UP001415169"/>
    </source>
</evidence>
<dbReference type="PANTHER" id="PTHR18964">
    <property type="entry name" value="ROK (REPRESSOR, ORF, KINASE) FAMILY"/>
    <property type="match status" value="1"/>
</dbReference>
<comment type="caution">
    <text evidence="2">The sequence shown here is derived from an EMBL/GenBank/DDBJ whole genome shotgun (WGS) entry which is preliminary data.</text>
</comment>
<keyword evidence="3" id="KW-1185">Reference proteome</keyword>
<proteinExistence type="inferred from homology"/>
<dbReference type="SUPFAM" id="SSF53067">
    <property type="entry name" value="Actin-like ATPase domain"/>
    <property type="match status" value="1"/>
</dbReference>
<reference evidence="2" key="2">
    <citation type="submission" date="2023-12" db="EMBL/GenBank/DDBJ databases">
        <authorList>
            <person name="Sun Q."/>
            <person name="Inoue M."/>
        </authorList>
    </citation>
    <scope>NUCLEOTIDE SEQUENCE</scope>
    <source>
        <strain evidence="2">JCM 17590</strain>
    </source>
</reference>
<name>A0ABP7ZJB1_9MICO</name>
<accession>A0ABP7ZJB1</accession>
<dbReference type="RefSeq" id="WP_344791144.1">
    <property type="nucleotide sequence ID" value="NZ_BAABBV010000001.1"/>
</dbReference>
<dbReference type="InterPro" id="IPR000600">
    <property type="entry name" value="ROK"/>
</dbReference>
<evidence type="ECO:0000313" key="2">
    <source>
        <dbReference type="EMBL" id="GAA4159894.1"/>
    </source>
</evidence>
<evidence type="ECO:0000256" key="1">
    <source>
        <dbReference type="ARBA" id="ARBA00006479"/>
    </source>
</evidence>
<dbReference type="Pfam" id="PF00480">
    <property type="entry name" value="ROK"/>
    <property type="match status" value="1"/>
</dbReference>
<organism evidence="2 3">
    <name type="scientific">Gryllotalpicola daejeonensis</name>
    <dbReference type="NCBI Taxonomy" id="993087"/>
    <lineage>
        <taxon>Bacteria</taxon>
        <taxon>Bacillati</taxon>
        <taxon>Actinomycetota</taxon>
        <taxon>Actinomycetes</taxon>
        <taxon>Micrococcales</taxon>
        <taxon>Microbacteriaceae</taxon>
        <taxon>Gryllotalpicola</taxon>
    </lineage>
</organism>